<proteinExistence type="predicted"/>
<sequence length="105" mass="11628">MTSLVPGEVRGSVRLLLIKNHPVPTSAFRASASPLSRLIVSDDAAYDGACLPISNLFTRALKIQRLYPSGNTDSSKEFHSLAVRIRKLEAKRFVRVTSYLDLNKI</sequence>
<protein>
    <submittedName>
        <fullName evidence="1">SFRICE_007651</fullName>
    </submittedName>
</protein>
<gene>
    <name evidence="1" type="ORF">SFRICE_007651</name>
</gene>
<dbReference type="AlphaFoldDB" id="A0A2H1VZM1"/>
<accession>A0A2H1VZM1</accession>
<reference evidence="1" key="1">
    <citation type="submission" date="2016-07" db="EMBL/GenBank/DDBJ databases">
        <authorList>
            <person name="Bretaudeau A."/>
        </authorList>
    </citation>
    <scope>NUCLEOTIDE SEQUENCE</scope>
    <source>
        <strain evidence="1">Rice</strain>
        <tissue evidence="1">Whole body</tissue>
    </source>
</reference>
<evidence type="ECO:0000313" key="1">
    <source>
        <dbReference type="EMBL" id="SOQ46227.1"/>
    </source>
</evidence>
<dbReference type="EMBL" id="ODYU01005417">
    <property type="protein sequence ID" value="SOQ46227.1"/>
    <property type="molecule type" value="Genomic_DNA"/>
</dbReference>
<name>A0A2H1VZM1_SPOFR</name>
<organism evidence="1">
    <name type="scientific">Spodoptera frugiperda</name>
    <name type="common">Fall armyworm</name>
    <dbReference type="NCBI Taxonomy" id="7108"/>
    <lineage>
        <taxon>Eukaryota</taxon>
        <taxon>Metazoa</taxon>
        <taxon>Ecdysozoa</taxon>
        <taxon>Arthropoda</taxon>
        <taxon>Hexapoda</taxon>
        <taxon>Insecta</taxon>
        <taxon>Pterygota</taxon>
        <taxon>Neoptera</taxon>
        <taxon>Endopterygota</taxon>
        <taxon>Lepidoptera</taxon>
        <taxon>Glossata</taxon>
        <taxon>Ditrysia</taxon>
        <taxon>Noctuoidea</taxon>
        <taxon>Noctuidae</taxon>
        <taxon>Amphipyrinae</taxon>
        <taxon>Spodoptera</taxon>
    </lineage>
</organism>